<accession>A0A507CIR8</accession>
<keyword evidence="4" id="KW-0539">Nucleus</keyword>
<evidence type="ECO:0000256" key="3">
    <source>
        <dbReference type="ARBA" id="ARBA00023163"/>
    </source>
</evidence>
<dbReference type="GO" id="GO:0008270">
    <property type="term" value="F:zinc ion binding"/>
    <property type="evidence" value="ECO:0007669"/>
    <property type="project" value="UniProtKB-KW"/>
</dbReference>
<evidence type="ECO:0000313" key="9">
    <source>
        <dbReference type="EMBL" id="TPX38126.1"/>
    </source>
</evidence>
<comment type="similarity">
    <text evidence="5">Belongs to the STE12 transcription factor family.</text>
</comment>
<evidence type="ECO:0000256" key="4">
    <source>
        <dbReference type="ARBA" id="ARBA00023242"/>
    </source>
</evidence>
<dbReference type="GO" id="GO:1990526">
    <property type="term" value="C:Ste12p-Dig1p-Dig2p complex"/>
    <property type="evidence" value="ECO:0007669"/>
    <property type="project" value="TreeGrafter"/>
</dbReference>
<dbReference type="GeneID" id="42001389"/>
<dbReference type="STRING" id="1806994.A0A507CIR8"/>
<dbReference type="SUPFAM" id="SSF57667">
    <property type="entry name" value="beta-beta-alpha zinc fingers"/>
    <property type="match status" value="1"/>
</dbReference>
<dbReference type="OrthoDB" id="1095242at2759"/>
<keyword evidence="3" id="KW-0804">Transcription</keyword>
<dbReference type="InterPro" id="IPR036236">
    <property type="entry name" value="Znf_C2H2_sf"/>
</dbReference>
<evidence type="ECO:0000256" key="1">
    <source>
        <dbReference type="ARBA" id="ARBA00004123"/>
    </source>
</evidence>
<keyword evidence="6" id="KW-0863">Zinc-finger</keyword>
<evidence type="ECO:0000256" key="5">
    <source>
        <dbReference type="ARBA" id="ARBA00024345"/>
    </source>
</evidence>
<keyword evidence="6" id="KW-0862">Zinc</keyword>
<keyword evidence="2" id="KW-0805">Transcription regulation</keyword>
<dbReference type="InterPro" id="IPR013087">
    <property type="entry name" value="Znf_C2H2_type"/>
</dbReference>
<sequence>MENHNSQLLASLQGRYYDALTLPNQVPLHTSESTASISLETPTSGSTAESNQVDTSVASLKNFLKTAIHSLIANQQSPAVVQHHLAADNIISCVLWNGENGDVFISGTDVLKIVEFLLVKLGRPIREGHLKKWEEGLFSDLRQLKVPTGCSLEQPRSRLLQYLFQAGAIRTQKKQKVFKLQAVKIEKLFLEALRRDLKRVEMGQPSTTEVKNESTTEAIKRAHALLAISPPSHEEALLVVRTPGIVDSPAQPTPSKKQSNKRLRKSHKTRKSRDVDSDESDNGGWDSEDSEDVESSDEESFDCNNTGCTKSFSSAHELRKHVNRKHSNESKDRENSSNYQTSPSFEISGLFGSPMAPLSTIIPTSMMQGGPSTYTMFTPSHQGNNMVFPPPISTYSNGLPFSFNPFAFTSESTFDATPFLSVQHGNEFLALPRRVSDVLSFPRRESIMSRRQSYGGGGLLHDGSMLLSPSHNLEPFHDFLLEEYIAGDDFIISPKRHSAHFCRPS</sequence>
<dbReference type="RefSeq" id="XP_031027841.1">
    <property type="nucleotide sequence ID" value="XM_031166092.1"/>
</dbReference>
<feature type="compositionally biased region" description="Basic residues" evidence="7">
    <location>
        <begin position="258"/>
        <end position="271"/>
    </location>
</feature>
<dbReference type="GO" id="GO:0005634">
    <property type="term" value="C:nucleus"/>
    <property type="evidence" value="ECO:0007669"/>
    <property type="project" value="UniProtKB-SubCell"/>
</dbReference>
<dbReference type="PROSITE" id="PS50157">
    <property type="entry name" value="ZINC_FINGER_C2H2_2"/>
    <property type="match status" value="1"/>
</dbReference>
<protein>
    <recommendedName>
        <fullName evidence="8">C2H2-type domain-containing protein</fullName>
    </recommendedName>
</protein>
<keyword evidence="10" id="KW-1185">Reference proteome</keyword>
<dbReference type="SMART" id="SM00355">
    <property type="entry name" value="ZnF_C2H2"/>
    <property type="match status" value="1"/>
</dbReference>
<reference evidence="9 10" key="1">
    <citation type="journal article" date="2019" name="Sci. Rep.">
        <title>Comparative genomics of chytrid fungi reveal insights into the obligate biotrophic and pathogenic lifestyle of Synchytrium endobioticum.</title>
        <authorList>
            <person name="van de Vossenberg B.T.L.H."/>
            <person name="Warris S."/>
            <person name="Nguyen H.D.T."/>
            <person name="van Gent-Pelzer M.P.E."/>
            <person name="Joly D.L."/>
            <person name="van de Geest H.C."/>
            <person name="Bonants P.J.M."/>
            <person name="Smith D.S."/>
            <person name="Levesque C.A."/>
            <person name="van der Lee T.A.J."/>
        </authorList>
    </citation>
    <scope>NUCLEOTIDE SEQUENCE [LARGE SCALE GENOMIC DNA]</scope>
    <source>
        <strain evidence="9 10">JEL517</strain>
    </source>
</reference>
<dbReference type="InterPro" id="IPR003120">
    <property type="entry name" value="Ste12"/>
</dbReference>
<feature type="compositionally biased region" description="Basic and acidic residues" evidence="7">
    <location>
        <begin position="326"/>
        <end position="335"/>
    </location>
</feature>
<dbReference type="PANTHER" id="PTHR47427:SF1">
    <property type="entry name" value="PROTEIN STE12"/>
    <property type="match status" value="1"/>
</dbReference>
<feature type="region of interest" description="Disordered" evidence="7">
    <location>
        <begin position="320"/>
        <end position="345"/>
    </location>
</feature>
<proteinExistence type="inferred from homology"/>
<evidence type="ECO:0000256" key="7">
    <source>
        <dbReference type="SAM" id="MobiDB-lite"/>
    </source>
</evidence>
<evidence type="ECO:0000256" key="6">
    <source>
        <dbReference type="PROSITE-ProRule" id="PRU00042"/>
    </source>
</evidence>
<dbReference type="GO" id="GO:0003700">
    <property type="term" value="F:DNA-binding transcription factor activity"/>
    <property type="evidence" value="ECO:0007669"/>
    <property type="project" value="InterPro"/>
</dbReference>
<comment type="subcellular location">
    <subcellularLocation>
        <location evidence="1">Nucleus</location>
    </subcellularLocation>
</comment>
<organism evidence="9 10">
    <name type="scientific">Synchytrium microbalum</name>
    <dbReference type="NCBI Taxonomy" id="1806994"/>
    <lineage>
        <taxon>Eukaryota</taxon>
        <taxon>Fungi</taxon>
        <taxon>Fungi incertae sedis</taxon>
        <taxon>Chytridiomycota</taxon>
        <taxon>Chytridiomycota incertae sedis</taxon>
        <taxon>Chytridiomycetes</taxon>
        <taxon>Synchytriales</taxon>
        <taxon>Synchytriaceae</taxon>
        <taxon>Synchytrium</taxon>
    </lineage>
</organism>
<dbReference type="InterPro" id="IPR052127">
    <property type="entry name" value="STE12_transcription_factor"/>
</dbReference>
<evidence type="ECO:0000259" key="8">
    <source>
        <dbReference type="PROSITE" id="PS50157"/>
    </source>
</evidence>
<feature type="compositionally biased region" description="Polar residues" evidence="7">
    <location>
        <begin position="336"/>
        <end position="345"/>
    </location>
</feature>
<evidence type="ECO:0000313" key="10">
    <source>
        <dbReference type="Proteomes" id="UP000319731"/>
    </source>
</evidence>
<keyword evidence="6" id="KW-0479">Metal-binding</keyword>
<dbReference type="Pfam" id="PF02200">
    <property type="entry name" value="STE"/>
    <property type="match status" value="1"/>
</dbReference>
<comment type="caution">
    <text evidence="9">The sequence shown here is derived from an EMBL/GenBank/DDBJ whole genome shotgun (WGS) entry which is preliminary data.</text>
</comment>
<dbReference type="SMART" id="SM00424">
    <property type="entry name" value="STE"/>
    <property type="match status" value="1"/>
</dbReference>
<dbReference type="Proteomes" id="UP000319731">
    <property type="component" value="Unassembled WGS sequence"/>
</dbReference>
<evidence type="ECO:0000256" key="2">
    <source>
        <dbReference type="ARBA" id="ARBA00023015"/>
    </source>
</evidence>
<dbReference type="GO" id="GO:1990527">
    <property type="term" value="C:Tec1p-Ste12p-Dig1p complex"/>
    <property type="evidence" value="ECO:0007669"/>
    <property type="project" value="TreeGrafter"/>
</dbReference>
<dbReference type="PROSITE" id="PS00028">
    <property type="entry name" value="ZINC_FINGER_C2H2_1"/>
    <property type="match status" value="1"/>
</dbReference>
<feature type="domain" description="C2H2-type" evidence="8">
    <location>
        <begin position="301"/>
        <end position="331"/>
    </location>
</feature>
<dbReference type="EMBL" id="QEAO01000001">
    <property type="protein sequence ID" value="TPX38126.1"/>
    <property type="molecule type" value="Genomic_DNA"/>
</dbReference>
<dbReference type="Gene3D" id="3.30.160.60">
    <property type="entry name" value="Classic Zinc Finger"/>
    <property type="match status" value="1"/>
</dbReference>
<feature type="region of interest" description="Disordered" evidence="7">
    <location>
        <begin position="244"/>
        <end position="304"/>
    </location>
</feature>
<gene>
    <name evidence="9" type="ORF">SmJEL517_g00162</name>
</gene>
<name>A0A507CIR8_9FUNG</name>
<feature type="compositionally biased region" description="Acidic residues" evidence="7">
    <location>
        <begin position="276"/>
        <end position="301"/>
    </location>
</feature>
<dbReference type="AlphaFoldDB" id="A0A507CIR8"/>
<dbReference type="PANTHER" id="PTHR47427">
    <property type="entry name" value="PROTEIN STE12"/>
    <property type="match status" value="1"/>
</dbReference>